<proteinExistence type="predicted"/>
<sequence>MGVRDGFILALFVVLAFGLAACNGAGSNPPPVQRLEDIRLSAWQNSGVTKVCLPPVPIVEMAVIDLNTITFQLADNSRWRNDLPQVCPGLMMSEAFDIRAKAETLCRTDMVQVKSPDGPGALCGLGLFERLEPRLEQM</sequence>
<evidence type="ECO:0000313" key="2">
    <source>
        <dbReference type="Proteomes" id="UP000322084"/>
    </source>
</evidence>
<name>A0A5A7MRN8_9PROT</name>
<organism evidence="1 2">
    <name type="scientific">Iodidimonas gelatinilytica</name>
    <dbReference type="NCBI Taxonomy" id="1236966"/>
    <lineage>
        <taxon>Bacteria</taxon>
        <taxon>Pseudomonadati</taxon>
        <taxon>Pseudomonadota</taxon>
        <taxon>Alphaproteobacteria</taxon>
        <taxon>Iodidimonadales</taxon>
        <taxon>Iodidimonadaceae</taxon>
        <taxon>Iodidimonas</taxon>
    </lineage>
</organism>
<dbReference type="EMBL" id="BKCL01000007">
    <property type="protein sequence ID" value="GEQ98621.1"/>
    <property type="molecule type" value="Genomic_DNA"/>
</dbReference>
<dbReference type="PROSITE" id="PS51257">
    <property type="entry name" value="PROKAR_LIPOPROTEIN"/>
    <property type="match status" value="1"/>
</dbReference>
<dbReference type="Proteomes" id="UP000322084">
    <property type="component" value="Unassembled WGS sequence"/>
</dbReference>
<reference evidence="1 2" key="1">
    <citation type="submission" date="2019-09" db="EMBL/GenBank/DDBJ databases">
        <title>NBRP : Genome information of microbial organism related human and environment.</title>
        <authorList>
            <person name="Hattori M."/>
            <person name="Oshima K."/>
            <person name="Inaba H."/>
            <person name="Suda W."/>
            <person name="Sakamoto M."/>
            <person name="Iino T."/>
            <person name="Kitahara M."/>
            <person name="Oshida Y."/>
            <person name="Iida T."/>
            <person name="Kudo T."/>
            <person name="Itoh T."/>
            <person name="Ohkuma M."/>
        </authorList>
    </citation>
    <scope>NUCLEOTIDE SEQUENCE [LARGE SCALE GENOMIC DNA]</scope>
    <source>
        <strain evidence="1 2">Hi-2</strain>
    </source>
</reference>
<protein>
    <recommendedName>
        <fullName evidence="3">Lipoprotein</fullName>
    </recommendedName>
</protein>
<accession>A0A5A7MRN8</accession>
<dbReference type="RefSeq" id="WP_150000879.1">
    <property type="nucleotide sequence ID" value="NZ_BKCL01000007.1"/>
</dbReference>
<evidence type="ECO:0008006" key="3">
    <source>
        <dbReference type="Google" id="ProtNLM"/>
    </source>
</evidence>
<comment type="caution">
    <text evidence="1">The sequence shown here is derived from an EMBL/GenBank/DDBJ whole genome shotgun (WGS) entry which is preliminary data.</text>
</comment>
<evidence type="ECO:0000313" key="1">
    <source>
        <dbReference type="EMBL" id="GEQ98621.1"/>
    </source>
</evidence>
<gene>
    <name evidence="1" type="ORF">JCM17844_22580</name>
</gene>
<dbReference type="AlphaFoldDB" id="A0A5A7MRN8"/>